<name>A0AA39XGH8_9PEZI</name>
<organism evidence="2 3">
    <name type="scientific">Immersiella caudata</name>
    <dbReference type="NCBI Taxonomy" id="314043"/>
    <lineage>
        <taxon>Eukaryota</taxon>
        <taxon>Fungi</taxon>
        <taxon>Dikarya</taxon>
        <taxon>Ascomycota</taxon>
        <taxon>Pezizomycotina</taxon>
        <taxon>Sordariomycetes</taxon>
        <taxon>Sordariomycetidae</taxon>
        <taxon>Sordariales</taxon>
        <taxon>Lasiosphaeriaceae</taxon>
        <taxon>Immersiella</taxon>
    </lineage>
</organism>
<evidence type="ECO:0000313" key="3">
    <source>
        <dbReference type="Proteomes" id="UP001175000"/>
    </source>
</evidence>
<dbReference type="Pfam" id="PF00291">
    <property type="entry name" value="PALP"/>
    <property type="match status" value="1"/>
</dbReference>
<feature type="domain" description="Tryptophan synthase beta chain-like PALP" evidence="1">
    <location>
        <begin position="46"/>
        <end position="377"/>
    </location>
</feature>
<dbReference type="PANTHER" id="PTHR42937">
    <property type="match status" value="1"/>
</dbReference>
<keyword evidence="3" id="KW-1185">Reference proteome</keyword>
<evidence type="ECO:0000259" key="1">
    <source>
        <dbReference type="Pfam" id="PF00291"/>
    </source>
</evidence>
<comment type="caution">
    <text evidence="2">The sequence shown here is derived from an EMBL/GenBank/DDBJ whole genome shotgun (WGS) entry which is preliminary data.</text>
</comment>
<reference evidence="2" key="1">
    <citation type="submission" date="2023-06" db="EMBL/GenBank/DDBJ databases">
        <title>Genome-scale phylogeny and comparative genomics of the fungal order Sordariales.</title>
        <authorList>
            <consortium name="Lawrence Berkeley National Laboratory"/>
            <person name="Hensen N."/>
            <person name="Bonometti L."/>
            <person name="Westerberg I."/>
            <person name="Brannstrom I.O."/>
            <person name="Guillou S."/>
            <person name="Cros-Aarteil S."/>
            <person name="Calhoun S."/>
            <person name="Haridas S."/>
            <person name="Kuo A."/>
            <person name="Mondo S."/>
            <person name="Pangilinan J."/>
            <person name="Riley R."/>
            <person name="Labutti K."/>
            <person name="Andreopoulos B."/>
            <person name="Lipzen A."/>
            <person name="Chen C."/>
            <person name="Yanf M."/>
            <person name="Daum C."/>
            <person name="Ng V."/>
            <person name="Clum A."/>
            <person name="Steindorff A."/>
            <person name="Ohm R."/>
            <person name="Martin F."/>
            <person name="Silar P."/>
            <person name="Natvig D."/>
            <person name="Lalanne C."/>
            <person name="Gautier V."/>
            <person name="Ament-Velasquez S.L."/>
            <person name="Kruys A."/>
            <person name="Hutchinson M.I."/>
            <person name="Powell A.J."/>
            <person name="Barry K."/>
            <person name="Miller A.N."/>
            <person name="Grigoriev I.V."/>
            <person name="Debuchy R."/>
            <person name="Gladieux P."/>
            <person name="Thoren M.H."/>
            <person name="Johannesson H."/>
        </authorList>
    </citation>
    <scope>NUCLEOTIDE SEQUENCE</scope>
    <source>
        <strain evidence="2">CBS 606.72</strain>
    </source>
</reference>
<dbReference type="PANTHER" id="PTHR42937:SF1">
    <property type="entry name" value="DIAMINOPROPIONATE AMMONIA-LYASE"/>
    <property type="match status" value="1"/>
</dbReference>
<dbReference type="InterPro" id="IPR001926">
    <property type="entry name" value="TrpB-like_PALP"/>
</dbReference>
<dbReference type="EMBL" id="JAULSU010000001">
    <property type="protein sequence ID" value="KAK0632685.1"/>
    <property type="molecule type" value="Genomic_DNA"/>
</dbReference>
<sequence>MTSAVYLNPPAGTWRFDAHSPSSDNSSTTRLTPHAFHRHLPFYDLSPLRSLPTIAASLGLSHVLVKDESSRFGLPAFKILGASWTFYRAICERLGVDFNKTEFLKPGALGTVAREQGVGGLKVITTTEGNWGRAMAKMRTYFGLDTVVYVPGHMVEGTRELIRKEGAEVPVVDGNYLDAVDAVMKRAASDKESLMVVDSSFEGYESVQKWVVEGYQTMLDESDEQVNLITGGKFATHTVIPVGCGSIAQAVTQHCKSGQREKSGTPASAVIAVEPTTAACLKTSLESGEATSVMTGASIMCGMNCGALSTTAWPILQAGVDASVVVSDSESHNAVLELHDFGVNAGPCGAAALAALRIACASEKKGLGLDQNSVVVLNCTEGARDYIVPT</sequence>
<evidence type="ECO:0000313" key="2">
    <source>
        <dbReference type="EMBL" id="KAK0632685.1"/>
    </source>
</evidence>
<proteinExistence type="predicted"/>
<dbReference type="Gene3D" id="3.40.50.1100">
    <property type="match status" value="3"/>
</dbReference>
<protein>
    <submittedName>
        <fullName evidence="2">Tryptophan synthase beta subunit-like PLP-dependent enzyme</fullName>
    </submittedName>
</protein>
<dbReference type="InterPro" id="IPR036052">
    <property type="entry name" value="TrpB-like_PALP_sf"/>
</dbReference>
<dbReference type="SUPFAM" id="SSF53686">
    <property type="entry name" value="Tryptophan synthase beta subunit-like PLP-dependent enzymes"/>
    <property type="match status" value="1"/>
</dbReference>
<dbReference type="AlphaFoldDB" id="A0AA39XGH8"/>
<gene>
    <name evidence="2" type="ORF">B0T14DRAFT_40256</name>
</gene>
<accession>A0AA39XGH8</accession>
<dbReference type="Proteomes" id="UP001175000">
    <property type="component" value="Unassembled WGS sequence"/>
</dbReference>